<keyword evidence="1 3" id="KW-0378">Hydrolase</keyword>
<evidence type="ECO:0000256" key="1">
    <source>
        <dbReference type="ARBA" id="ARBA00022801"/>
    </source>
</evidence>
<dbReference type="Proteomes" id="UP000196581">
    <property type="component" value="Unassembled WGS sequence"/>
</dbReference>
<keyword evidence="4" id="KW-1185">Reference proteome</keyword>
<dbReference type="PANTHER" id="PTHR43798">
    <property type="entry name" value="MONOACYLGLYCEROL LIPASE"/>
    <property type="match status" value="1"/>
</dbReference>
<dbReference type="PRINTS" id="PR00111">
    <property type="entry name" value="ABHYDROLASE"/>
</dbReference>
<name>A0A1X6X741_9MICO</name>
<evidence type="ECO:0000313" key="4">
    <source>
        <dbReference type="Proteomes" id="UP000196581"/>
    </source>
</evidence>
<evidence type="ECO:0000259" key="2">
    <source>
        <dbReference type="Pfam" id="PF00561"/>
    </source>
</evidence>
<dbReference type="AlphaFoldDB" id="A0A1X6X741"/>
<dbReference type="GO" id="GO:0016020">
    <property type="term" value="C:membrane"/>
    <property type="evidence" value="ECO:0007669"/>
    <property type="project" value="TreeGrafter"/>
</dbReference>
<dbReference type="PANTHER" id="PTHR43798:SF31">
    <property type="entry name" value="AB HYDROLASE SUPERFAMILY PROTEIN YCLE"/>
    <property type="match status" value="1"/>
</dbReference>
<feature type="domain" description="AB hydrolase-1" evidence="2">
    <location>
        <begin position="38"/>
        <end position="145"/>
    </location>
</feature>
<dbReference type="GO" id="GO:0016787">
    <property type="term" value="F:hydrolase activity"/>
    <property type="evidence" value="ECO:0007669"/>
    <property type="project" value="UniProtKB-KW"/>
</dbReference>
<dbReference type="InterPro" id="IPR050266">
    <property type="entry name" value="AB_hydrolase_sf"/>
</dbReference>
<protein>
    <submittedName>
        <fullName evidence="3">Putative hydrolase</fullName>
    </submittedName>
</protein>
<dbReference type="InterPro" id="IPR029058">
    <property type="entry name" value="AB_hydrolase_fold"/>
</dbReference>
<dbReference type="SUPFAM" id="SSF53474">
    <property type="entry name" value="alpha/beta-Hydrolases"/>
    <property type="match status" value="1"/>
</dbReference>
<reference evidence="4" key="1">
    <citation type="submission" date="2017-02" db="EMBL/GenBank/DDBJ databases">
        <authorList>
            <person name="Dridi B."/>
        </authorList>
    </citation>
    <scope>NUCLEOTIDE SEQUENCE [LARGE SCALE GENOMIC DNA]</scope>
    <source>
        <strain evidence="4">B Co 03.10</strain>
    </source>
</reference>
<dbReference type="InterPro" id="IPR000073">
    <property type="entry name" value="AB_hydrolase_1"/>
</dbReference>
<accession>A0A1X6X741</accession>
<dbReference type="RefSeq" id="WP_087005364.1">
    <property type="nucleotide sequence ID" value="NZ_FWFF01000005.1"/>
</dbReference>
<proteinExistence type="predicted"/>
<sequence length="318" mass="34149">MRTHKYRTTDVAVDGGTLHAGVWEPVETIEGAEVPTALLIHGITASHLAWPFVVAQLPDHRVIAPDLRGRGGSHAVAGRSSMRAHAADMQALLDACGAESAAVVGHSMGAFVAVVLADTAPDRVTRLVLVDGGLPFDVPAMPDLEPEEVVNAILGPTAERLSKRFADVEEYLAFWRAHPAFQESWSREVEQYFAYDLVPVGSSLRPATSLETTIEDMLDLNTGSTLTDALARVAGPHAVRDAGQPSVLFYTVPRGLQNEVPGLYPPGYVEGLLAQHPVLEHHRFEELNHYSVVMTERGAAVLGGPLREAITERPAAVG</sequence>
<evidence type="ECO:0000313" key="3">
    <source>
        <dbReference type="EMBL" id="SLM95005.1"/>
    </source>
</evidence>
<dbReference type="Pfam" id="PF00561">
    <property type="entry name" value="Abhydrolase_1"/>
    <property type="match status" value="1"/>
</dbReference>
<organism evidence="3 4">
    <name type="scientific">Brevibacterium yomogidense</name>
    <dbReference type="NCBI Taxonomy" id="946573"/>
    <lineage>
        <taxon>Bacteria</taxon>
        <taxon>Bacillati</taxon>
        <taxon>Actinomycetota</taxon>
        <taxon>Actinomycetes</taxon>
        <taxon>Micrococcales</taxon>
        <taxon>Brevibacteriaceae</taxon>
        <taxon>Brevibacterium</taxon>
    </lineage>
</organism>
<dbReference type="EMBL" id="FWFF01000005">
    <property type="protein sequence ID" value="SLM95005.1"/>
    <property type="molecule type" value="Genomic_DNA"/>
</dbReference>
<dbReference type="Gene3D" id="3.40.50.1820">
    <property type="entry name" value="alpha/beta hydrolase"/>
    <property type="match status" value="1"/>
</dbReference>
<gene>
    <name evidence="3" type="ORF">FM105_04470</name>
</gene>